<dbReference type="OrthoDB" id="2449818at2759"/>
<evidence type="ECO:0000313" key="4">
    <source>
        <dbReference type="Proteomes" id="UP000694397"/>
    </source>
</evidence>
<dbReference type="Pfam" id="PF11510">
    <property type="entry name" value="FA_FANCE"/>
    <property type="match status" value="2"/>
</dbReference>
<feature type="region of interest" description="Disordered" evidence="1">
    <location>
        <begin position="178"/>
        <end position="263"/>
    </location>
</feature>
<dbReference type="Proteomes" id="UP000694397">
    <property type="component" value="Chromosome 2"/>
</dbReference>
<sequence>AGRTRLLRRFDGRSRLLFRALLPGLSGSGDALRLFLRQRRCDPDFSLRSCLEALIQDELCEDGDPGPLKLPVVCQLPVSLQRGLLSFLHLTAPLHPRSSLLALLKRLDGASCRDPWIRALLAQLRRDLEPDGPRAPELVSPRCESRLRGLRGKFGGADGPSALVAAFDFGVSAEPCRGSPSELSIRSHPQPQEAHGKRKSDAAGLEQDCEEGKGSRSKRRRLDPREDDGDGEQWPSDAQDVALGPSPPTLEGVGSEEPSDPQAAVPEHIKVGARRPAAAFGGLCRLCLHDASSVLQVLNECDPSQVELLCQALRLSQLPEQLLPQLCTAVLAPSVELSHSAAAALIRSLFLGRVLSLLDPPSRCLVSVMMSLCGRYPRPACGALLAPVVQAGRLSEYAVQAELLCRLTRDALEPQHRLLVLGVCSSSSLPASHFSSSVKFAKMVLAVLTKYQSHVSPAHKRSLSCCLSSHGSFLKKSLLAALKRIQPS</sequence>
<dbReference type="GO" id="GO:0036297">
    <property type="term" value="P:interstrand cross-link repair"/>
    <property type="evidence" value="ECO:0007669"/>
    <property type="project" value="InterPro"/>
</dbReference>
<dbReference type="InterPro" id="IPR039685">
    <property type="entry name" value="FANCE"/>
</dbReference>
<feature type="compositionally biased region" description="Polar residues" evidence="1">
    <location>
        <begin position="181"/>
        <end position="190"/>
    </location>
</feature>
<feature type="domain" description="Fanconi Anaemia group E protein C-terminal" evidence="2">
    <location>
        <begin position="436"/>
        <end position="485"/>
    </location>
</feature>
<feature type="domain" description="Fanconi Anaemia group E protein C-terminal" evidence="2">
    <location>
        <begin position="288"/>
        <end position="423"/>
    </location>
</feature>
<reference evidence="3 4" key="1">
    <citation type="submission" date="2019-04" db="EMBL/GenBank/DDBJ databases">
        <authorList>
            <consortium name="Wellcome Sanger Institute Data Sharing"/>
        </authorList>
    </citation>
    <scope>NUCLEOTIDE SEQUENCE [LARGE SCALE GENOMIC DNA]</scope>
</reference>
<dbReference type="AlphaFoldDB" id="A0A8C9SWK2"/>
<name>A0A8C9SWK2_SCLFO</name>
<protein>
    <submittedName>
        <fullName evidence="3">FA complementation group E</fullName>
    </submittedName>
</protein>
<organism evidence="3 4">
    <name type="scientific">Scleropages formosus</name>
    <name type="common">Asian bonytongue</name>
    <name type="synonym">Osteoglossum formosum</name>
    <dbReference type="NCBI Taxonomy" id="113540"/>
    <lineage>
        <taxon>Eukaryota</taxon>
        <taxon>Metazoa</taxon>
        <taxon>Chordata</taxon>
        <taxon>Craniata</taxon>
        <taxon>Vertebrata</taxon>
        <taxon>Euteleostomi</taxon>
        <taxon>Actinopterygii</taxon>
        <taxon>Neopterygii</taxon>
        <taxon>Teleostei</taxon>
        <taxon>Osteoglossocephala</taxon>
        <taxon>Osteoglossomorpha</taxon>
        <taxon>Osteoglossiformes</taxon>
        <taxon>Osteoglossidae</taxon>
        <taxon>Scleropages</taxon>
    </lineage>
</organism>
<accession>A0A8C9SWK2</accession>
<dbReference type="Gene3D" id="1.25.40.480">
    <property type="match status" value="1"/>
</dbReference>
<gene>
    <name evidence="3" type="primary">FANCE</name>
    <name evidence="3" type="synonym">fance</name>
</gene>
<dbReference type="GeneTree" id="ENSGT00390000000705"/>
<keyword evidence="4" id="KW-1185">Reference proteome</keyword>
<reference evidence="3" key="3">
    <citation type="submission" date="2025-09" db="UniProtKB">
        <authorList>
            <consortium name="Ensembl"/>
        </authorList>
    </citation>
    <scope>IDENTIFICATION</scope>
</reference>
<dbReference type="PANTHER" id="PTHR32094">
    <property type="entry name" value="FANCONI ANEMIA GROUP E PROTEIN"/>
    <property type="match status" value="1"/>
</dbReference>
<dbReference type="GO" id="GO:0043240">
    <property type="term" value="C:Fanconi anaemia nuclear complex"/>
    <property type="evidence" value="ECO:0007669"/>
    <property type="project" value="InterPro"/>
</dbReference>
<dbReference type="Ensembl" id="ENSSFOT00015052372.1">
    <property type="protein sequence ID" value="ENSSFOP00015039610.1"/>
    <property type="gene ID" value="ENSSFOG00015032525.1"/>
</dbReference>
<evidence type="ECO:0000313" key="3">
    <source>
        <dbReference type="Ensembl" id="ENSSFOP00015039610.1"/>
    </source>
</evidence>
<evidence type="ECO:0000256" key="1">
    <source>
        <dbReference type="SAM" id="MobiDB-lite"/>
    </source>
</evidence>
<reference evidence="3" key="2">
    <citation type="submission" date="2025-08" db="UniProtKB">
        <authorList>
            <consortium name="Ensembl"/>
        </authorList>
    </citation>
    <scope>IDENTIFICATION</scope>
</reference>
<evidence type="ECO:0000259" key="2">
    <source>
        <dbReference type="Pfam" id="PF11510"/>
    </source>
</evidence>
<dbReference type="PANTHER" id="PTHR32094:SF5">
    <property type="entry name" value="FANCONI ANEMIA GROUP E PROTEIN"/>
    <property type="match status" value="1"/>
</dbReference>
<proteinExistence type="predicted"/>
<dbReference type="InterPro" id="IPR021025">
    <property type="entry name" value="Fanconi_anaemia_gr_E_prot_C"/>
</dbReference>